<name>A0A0L9U8H1_PHAAN</name>
<dbReference type="OMA" id="YEVEDYP"/>
<evidence type="ECO:0000313" key="4">
    <source>
        <dbReference type="Proteomes" id="UP000053144"/>
    </source>
</evidence>
<dbReference type="EMBL" id="CM003373">
    <property type="protein sequence ID" value="KOM39130.1"/>
    <property type="molecule type" value="Genomic_DNA"/>
</dbReference>
<evidence type="ECO:0000256" key="1">
    <source>
        <dbReference type="SAM" id="MobiDB-lite"/>
    </source>
</evidence>
<proteinExistence type="predicted"/>
<dbReference type="OrthoDB" id="10483111at2759"/>
<dbReference type="Proteomes" id="UP000053144">
    <property type="component" value="Chromosome 3"/>
</dbReference>
<feature type="chain" id="PRO_5005595467" evidence="2">
    <location>
        <begin position="24"/>
        <end position="74"/>
    </location>
</feature>
<feature type="region of interest" description="Disordered" evidence="1">
    <location>
        <begin position="37"/>
        <end position="62"/>
    </location>
</feature>
<sequence>MMAFGTRVCLLFLLLTSAVMCSAIHNPKVDLSSQYEVEDYPGTGANPKHEPPPPPSFGKMQINEDDFEVTKPIV</sequence>
<gene>
    <name evidence="3" type="ORF">LR48_Vigan03g251200</name>
</gene>
<evidence type="ECO:0000313" key="3">
    <source>
        <dbReference type="EMBL" id="KOM39130.1"/>
    </source>
</evidence>
<reference evidence="4" key="1">
    <citation type="journal article" date="2015" name="Proc. Natl. Acad. Sci. U.S.A.">
        <title>Genome sequencing of adzuki bean (Vigna angularis) provides insight into high starch and low fat accumulation and domestication.</title>
        <authorList>
            <person name="Yang K."/>
            <person name="Tian Z."/>
            <person name="Chen C."/>
            <person name="Luo L."/>
            <person name="Zhao B."/>
            <person name="Wang Z."/>
            <person name="Yu L."/>
            <person name="Li Y."/>
            <person name="Sun Y."/>
            <person name="Li W."/>
            <person name="Chen Y."/>
            <person name="Li Y."/>
            <person name="Zhang Y."/>
            <person name="Ai D."/>
            <person name="Zhao J."/>
            <person name="Shang C."/>
            <person name="Ma Y."/>
            <person name="Wu B."/>
            <person name="Wang M."/>
            <person name="Gao L."/>
            <person name="Sun D."/>
            <person name="Zhang P."/>
            <person name="Guo F."/>
            <person name="Wang W."/>
            <person name="Li Y."/>
            <person name="Wang J."/>
            <person name="Varshney R.K."/>
            <person name="Wang J."/>
            <person name="Ling H.Q."/>
            <person name="Wan P."/>
        </authorList>
    </citation>
    <scope>NUCLEOTIDE SEQUENCE</scope>
    <source>
        <strain evidence="4">cv. Jingnong 6</strain>
    </source>
</reference>
<protein>
    <submittedName>
        <fullName evidence="3">Uncharacterized protein</fullName>
    </submittedName>
</protein>
<dbReference type="STRING" id="3914.A0A0L9U8H1"/>
<accession>A0A0L9U8H1</accession>
<feature type="signal peptide" evidence="2">
    <location>
        <begin position="1"/>
        <end position="23"/>
    </location>
</feature>
<organism evidence="3 4">
    <name type="scientific">Phaseolus angularis</name>
    <name type="common">Azuki bean</name>
    <name type="synonym">Vigna angularis</name>
    <dbReference type="NCBI Taxonomy" id="3914"/>
    <lineage>
        <taxon>Eukaryota</taxon>
        <taxon>Viridiplantae</taxon>
        <taxon>Streptophyta</taxon>
        <taxon>Embryophyta</taxon>
        <taxon>Tracheophyta</taxon>
        <taxon>Spermatophyta</taxon>
        <taxon>Magnoliopsida</taxon>
        <taxon>eudicotyledons</taxon>
        <taxon>Gunneridae</taxon>
        <taxon>Pentapetalae</taxon>
        <taxon>rosids</taxon>
        <taxon>fabids</taxon>
        <taxon>Fabales</taxon>
        <taxon>Fabaceae</taxon>
        <taxon>Papilionoideae</taxon>
        <taxon>50 kb inversion clade</taxon>
        <taxon>NPAAA clade</taxon>
        <taxon>indigoferoid/millettioid clade</taxon>
        <taxon>Phaseoleae</taxon>
        <taxon>Vigna</taxon>
    </lineage>
</organism>
<dbReference type="AlphaFoldDB" id="A0A0L9U8H1"/>
<keyword evidence="2" id="KW-0732">Signal</keyword>
<dbReference type="Gramene" id="KOM39130">
    <property type="protein sequence ID" value="KOM39130"/>
    <property type="gene ID" value="LR48_Vigan03g251200"/>
</dbReference>
<evidence type="ECO:0000256" key="2">
    <source>
        <dbReference type="SAM" id="SignalP"/>
    </source>
</evidence>
<dbReference type="KEGG" id="var:108329523"/>